<dbReference type="Pfam" id="PF12890">
    <property type="entry name" value="DHOase"/>
    <property type="match status" value="1"/>
</dbReference>
<dbReference type="EC" id="3.5.2.3" evidence="3"/>
<dbReference type="InterPro" id="IPR011059">
    <property type="entry name" value="Metal-dep_hydrolase_composite"/>
</dbReference>
<dbReference type="InterPro" id="IPR004722">
    <property type="entry name" value="DHOase"/>
</dbReference>
<organism evidence="3 4">
    <name type="scientific">Pontibacter silvestris</name>
    <dbReference type="NCBI Taxonomy" id="2305183"/>
    <lineage>
        <taxon>Bacteria</taxon>
        <taxon>Pseudomonadati</taxon>
        <taxon>Bacteroidota</taxon>
        <taxon>Cytophagia</taxon>
        <taxon>Cytophagales</taxon>
        <taxon>Hymenobacteraceae</taxon>
        <taxon>Pontibacter</taxon>
    </lineage>
</organism>
<keyword evidence="3" id="KW-0378">Hydrolase</keyword>
<dbReference type="PANTHER" id="PTHR43668">
    <property type="entry name" value="ALLANTOINASE"/>
    <property type="match status" value="1"/>
</dbReference>
<dbReference type="PANTHER" id="PTHR43668:SF2">
    <property type="entry name" value="ALLANTOINASE"/>
    <property type="match status" value="1"/>
</dbReference>
<keyword evidence="1" id="KW-0665">Pyrimidine biosynthesis</keyword>
<dbReference type="CDD" id="cd01317">
    <property type="entry name" value="DHOase_IIa"/>
    <property type="match status" value="1"/>
</dbReference>
<dbReference type="EMBL" id="JBHUHV010000002">
    <property type="protein sequence ID" value="MFD2065381.1"/>
    <property type="molecule type" value="Genomic_DNA"/>
</dbReference>
<reference evidence="4" key="1">
    <citation type="journal article" date="2019" name="Int. J. Syst. Evol. Microbiol.">
        <title>The Global Catalogue of Microorganisms (GCM) 10K type strain sequencing project: providing services to taxonomists for standard genome sequencing and annotation.</title>
        <authorList>
            <consortium name="The Broad Institute Genomics Platform"/>
            <consortium name="The Broad Institute Genome Sequencing Center for Infectious Disease"/>
            <person name="Wu L."/>
            <person name="Ma J."/>
        </authorList>
    </citation>
    <scope>NUCLEOTIDE SEQUENCE [LARGE SCALE GENOMIC DNA]</scope>
    <source>
        <strain evidence="4">JCM 16545</strain>
    </source>
</reference>
<dbReference type="InterPro" id="IPR032466">
    <property type="entry name" value="Metal_Hydrolase"/>
</dbReference>
<dbReference type="SUPFAM" id="SSF51338">
    <property type="entry name" value="Composite domain of metallo-dependent hydrolases"/>
    <property type="match status" value="1"/>
</dbReference>
<accession>A0ABW4WSQ7</accession>
<name>A0ABW4WSQ7_9BACT</name>
<dbReference type="RefSeq" id="WP_229959681.1">
    <property type="nucleotide sequence ID" value="NZ_JAJJWI010000006.1"/>
</dbReference>
<dbReference type="Gene3D" id="3.20.20.140">
    <property type="entry name" value="Metal-dependent hydrolases"/>
    <property type="match status" value="1"/>
</dbReference>
<protein>
    <submittedName>
        <fullName evidence="3">Dihydroorotase</fullName>
        <ecNumber evidence="3">3.5.2.3</ecNumber>
    </submittedName>
</protein>
<comment type="caution">
    <text evidence="3">The sequence shown here is derived from an EMBL/GenBank/DDBJ whole genome shotgun (WGS) entry which is preliminary data.</text>
</comment>
<dbReference type="InterPro" id="IPR024403">
    <property type="entry name" value="DHOase_cat"/>
</dbReference>
<evidence type="ECO:0000256" key="1">
    <source>
        <dbReference type="ARBA" id="ARBA00022975"/>
    </source>
</evidence>
<dbReference type="NCBIfam" id="TIGR00857">
    <property type="entry name" value="pyrC_multi"/>
    <property type="match status" value="1"/>
</dbReference>
<sequence length="424" mass="45714">MKVLLQAVTIYHPESEFHQQNQNILIEDGAIVYIGPDVKESDQLISIDGLCVSTGWIDMFAYVGEPGLEYKEDLETLAAAAAAGGFTEVLCLPNTNPVVQSKGAVTFVKNKSAQLPVTLHPAGAVTIDAEGKDLTEMIDLHQAGAIAFTDGLRAIQGADMVLKALQYMQIFNGLLMNHPENTRLMDHGQMHEGQASTRLGMKGMPSLAEEVAVTRDIQLLAYTGGKLHFSLLSSAASIEAVRKAKAEGLQVTCDVASYQASFTDETIASFDTNFKVNPPFRSVTDVEAIKRGLADGTIDVLVSAHIPQDTEAKKLEFDLAEFGIINLETAFAVANSSLRDTLSTEALVEKFTMNPRRILGLPIPQIAVGETANLTLFHPDQVWTPVIGEFKSKSDNSPFVGQALKGKVAGIIHKGQVVLNHSSK</sequence>
<gene>
    <name evidence="3" type="ORF">ACFSKU_00680</name>
</gene>
<dbReference type="Proteomes" id="UP001597369">
    <property type="component" value="Unassembled WGS sequence"/>
</dbReference>
<evidence type="ECO:0000259" key="2">
    <source>
        <dbReference type="Pfam" id="PF12890"/>
    </source>
</evidence>
<dbReference type="Gene3D" id="2.30.40.10">
    <property type="entry name" value="Urease, subunit C, domain 1"/>
    <property type="match status" value="1"/>
</dbReference>
<evidence type="ECO:0000313" key="4">
    <source>
        <dbReference type="Proteomes" id="UP001597369"/>
    </source>
</evidence>
<dbReference type="SUPFAM" id="SSF51556">
    <property type="entry name" value="Metallo-dependent hydrolases"/>
    <property type="match status" value="1"/>
</dbReference>
<proteinExistence type="predicted"/>
<dbReference type="GO" id="GO:0004151">
    <property type="term" value="F:dihydroorotase activity"/>
    <property type="evidence" value="ECO:0007669"/>
    <property type="project" value="UniProtKB-EC"/>
</dbReference>
<keyword evidence="4" id="KW-1185">Reference proteome</keyword>
<evidence type="ECO:0000313" key="3">
    <source>
        <dbReference type="EMBL" id="MFD2065381.1"/>
    </source>
</evidence>
<feature type="domain" description="Dihydroorotase catalytic" evidence="2">
    <location>
        <begin position="54"/>
        <end position="234"/>
    </location>
</feature>
<dbReference type="InterPro" id="IPR050138">
    <property type="entry name" value="DHOase/Allantoinase_Hydrolase"/>
</dbReference>